<dbReference type="Pfam" id="PF23572">
    <property type="entry name" value="GH3_C"/>
    <property type="match status" value="1"/>
</dbReference>
<evidence type="ECO:0000259" key="1">
    <source>
        <dbReference type="Pfam" id="PF23571"/>
    </source>
</evidence>
<reference evidence="3 4" key="1">
    <citation type="journal article" date="2023" name="Sci. Data">
        <title>Genome assembly of the Korean intertidal mud-creeper Batillaria attramentaria.</title>
        <authorList>
            <person name="Patra A.K."/>
            <person name="Ho P.T."/>
            <person name="Jun S."/>
            <person name="Lee S.J."/>
            <person name="Kim Y."/>
            <person name="Won Y.J."/>
        </authorList>
    </citation>
    <scope>NUCLEOTIDE SEQUENCE [LARGE SCALE GENOMIC DNA]</scope>
    <source>
        <strain evidence="3">Wonlab-2016</strain>
    </source>
</reference>
<dbReference type="PANTHER" id="PTHR31901">
    <property type="entry name" value="GH3 DOMAIN-CONTAINING PROTEIN"/>
    <property type="match status" value="1"/>
</dbReference>
<keyword evidence="4" id="KW-1185">Reference proteome</keyword>
<feature type="domain" description="GH3 middle" evidence="1">
    <location>
        <begin position="384"/>
        <end position="456"/>
    </location>
</feature>
<dbReference type="EMBL" id="JACVVK020000410">
    <property type="protein sequence ID" value="KAK7475298.1"/>
    <property type="molecule type" value="Genomic_DNA"/>
</dbReference>
<proteinExistence type="predicted"/>
<dbReference type="PANTHER" id="PTHR31901:SF9">
    <property type="entry name" value="GH3 DOMAIN-CONTAINING PROTEIN"/>
    <property type="match status" value="1"/>
</dbReference>
<dbReference type="AlphaFoldDB" id="A0ABD0JJW8"/>
<dbReference type="Pfam" id="PF03321">
    <property type="entry name" value="GH3"/>
    <property type="match status" value="1"/>
</dbReference>
<evidence type="ECO:0000259" key="2">
    <source>
        <dbReference type="Pfam" id="PF23572"/>
    </source>
</evidence>
<organism evidence="3 4">
    <name type="scientific">Batillaria attramentaria</name>
    <dbReference type="NCBI Taxonomy" id="370345"/>
    <lineage>
        <taxon>Eukaryota</taxon>
        <taxon>Metazoa</taxon>
        <taxon>Spiralia</taxon>
        <taxon>Lophotrochozoa</taxon>
        <taxon>Mollusca</taxon>
        <taxon>Gastropoda</taxon>
        <taxon>Caenogastropoda</taxon>
        <taxon>Sorbeoconcha</taxon>
        <taxon>Cerithioidea</taxon>
        <taxon>Batillariidae</taxon>
        <taxon>Batillaria</taxon>
    </lineage>
</organism>
<dbReference type="InterPro" id="IPR055377">
    <property type="entry name" value="GH3_M"/>
</dbReference>
<gene>
    <name evidence="3" type="ORF">BaRGS_00033445</name>
</gene>
<name>A0ABD0JJW8_9CAEN</name>
<dbReference type="InterPro" id="IPR055378">
    <property type="entry name" value="GH3_C"/>
</dbReference>
<dbReference type="InterPro" id="IPR004993">
    <property type="entry name" value="GH3"/>
</dbReference>
<accession>A0ABD0JJW8</accession>
<evidence type="ECO:0008006" key="5">
    <source>
        <dbReference type="Google" id="ProtNLM"/>
    </source>
</evidence>
<protein>
    <recommendedName>
        <fullName evidence="5">GH3 domain-containing protein</fullName>
    </recommendedName>
</protein>
<evidence type="ECO:0000313" key="4">
    <source>
        <dbReference type="Proteomes" id="UP001519460"/>
    </source>
</evidence>
<sequence>MGLFKKILKGAAVVSAAGVGVFVYDVQRKRVYEDQTFSAAAKHYMTMKSLAWLGSIFKGKLESATKDVVNTQKTFLLKQLKENADTEYGKLYDFASIKSVEDFIRVHPLTRYNHFKPYVERMMSGEEMVLTKDKPTVFAVTSGTSGTGSIIPMVNKQRIIFFLDGISIVYRCMVDAFPDTQFLNRDLKIFYNPTWRTSASGIKVGPNSSSPSESKSLLHTYSTPEPAYDILSEAEALYVHLLFALRDRHLGMIEANFASLIYNAFKTLEHEVPNLIQDIERGTLNPNLNIKGEIREKLEALLSPDPARAEQIRKAFSEGIEGVAKRVWPELHILLCCDTGTFTLYGKKLRETFCKGVPLYSPIYGASEGLIGINIWPTDLPSCYLLHPWVQFFEFIPVDNCDQDQPATLLLHQVKEGELYEVVITNPSCMYRYRFGDVVKVVRFHNQSPVVEFMYRQGQFLNVRGEKTSESVFFDVLCDTLAQWSGAKLVDYCCAESIVVEDTSFDKYKSKLPCYHVFLEVEQGAGAVAVSAAPKKMLDEMLGARSYPYSSFRKKGSIGEMQVHLVQPGSFQQLRDFMLQTTSVSVNQYKVPRVLKKKEAVEFMFTKVV</sequence>
<comment type="caution">
    <text evidence="3">The sequence shown here is derived from an EMBL/GenBank/DDBJ whole genome shotgun (WGS) entry which is preliminary data.</text>
</comment>
<feature type="domain" description="GH3 C-terminal" evidence="2">
    <location>
        <begin position="480"/>
        <end position="598"/>
    </location>
</feature>
<dbReference type="Pfam" id="PF23571">
    <property type="entry name" value="GH3_M"/>
    <property type="match status" value="1"/>
</dbReference>
<dbReference type="Proteomes" id="UP001519460">
    <property type="component" value="Unassembled WGS sequence"/>
</dbReference>
<evidence type="ECO:0000313" key="3">
    <source>
        <dbReference type="EMBL" id="KAK7475298.1"/>
    </source>
</evidence>